<keyword evidence="1" id="KW-0732">Signal</keyword>
<organism evidence="2 3">
    <name type="scientific">Tothia fuscella</name>
    <dbReference type="NCBI Taxonomy" id="1048955"/>
    <lineage>
        <taxon>Eukaryota</taxon>
        <taxon>Fungi</taxon>
        <taxon>Dikarya</taxon>
        <taxon>Ascomycota</taxon>
        <taxon>Pezizomycotina</taxon>
        <taxon>Dothideomycetes</taxon>
        <taxon>Pleosporomycetidae</taxon>
        <taxon>Venturiales</taxon>
        <taxon>Cylindrosympodiaceae</taxon>
        <taxon>Tothia</taxon>
    </lineage>
</organism>
<accession>A0A9P4TZ93</accession>
<dbReference type="AlphaFoldDB" id="A0A9P4TZ93"/>
<name>A0A9P4TZ93_9PEZI</name>
<dbReference type="EMBL" id="MU007034">
    <property type="protein sequence ID" value="KAF2431151.1"/>
    <property type="molecule type" value="Genomic_DNA"/>
</dbReference>
<proteinExistence type="predicted"/>
<evidence type="ECO:0000313" key="3">
    <source>
        <dbReference type="Proteomes" id="UP000800235"/>
    </source>
</evidence>
<gene>
    <name evidence="2" type="ORF">EJ08DRAFT_200944</name>
</gene>
<comment type="caution">
    <text evidence="2">The sequence shown here is derived from an EMBL/GenBank/DDBJ whole genome shotgun (WGS) entry which is preliminary data.</text>
</comment>
<keyword evidence="3" id="KW-1185">Reference proteome</keyword>
<dbReference type="Proteomes" id="UP000800235">
    <property type="component" value="Unassembled WGS sequence"/>
</dbReference>
<protein>
    <recommendedName>
        <fullName evidence="4">Secreted protein</fullName>
    </recommendedName>
</protein>
<evidence type="ECO:0000256" key="1">
    <source>
        <dbReference type="SAM" id="SignalP"/>
    </source>
</evidence>
<evidence type="ECO:0000313" key="2">
    <source>
        <dbReference type="EMBL" id="KAF2431151.1"/>
    </source>
</evidence>
<feature type="signal peptide" evidence="1">
    <location>
        <begin position="1"/>
        <end position="23"/>
    </location>
</feature>
<feature type="chain" id="PRO_5040302221" description="Secreted protein" evidence="1">
    <location>
        <begin position="24"/>
        <end position="94"/>
    </location>
</feature>
<sequence>MGTHPTIKLVLVLHCAFFLFISSDSIWHLSEHSLLFSSFAHGRFHGQNFPATRQIVLSLHKIPYTNKAPKAFFTGRMFSVTFPILSLDRRSFER</sequence>
<reference evidence="2" key="1">
    <citation type="journal article" date="2020" name="Stud. Mycol.">
        <title>101 Dothideomycetes genomes: a test case for predicting lifestyles and emergence of pathogens.</title>
        <authorList>
            <person name="Haridas S."/>
            <person name="Albert R."/>
            <person name="Binder M."/>
            <person name="Bloem J."/>
            <person name="Labutti K."/>
            <person name="Salamov A."/>
            <person name="Andreopoulos B."/>
            <person name="Baker S."/>
            <person name="Barry K."/>
            <person name="Bills G."/>
            <person name="Bluhm B."/>
            <person name="Cannon C."/>
            <person name="Castanera R."/>
            <person name="Culley D."/>
            <person name="Daum C."/>
            <person name="Ezra D."/>
            <person name="Gonzalez J."/>
            <person name="Henrissat B."/>
            <person name="Kuo A."/>
            <person name="Liang C."/>
            <person name="Lipzen A."/>
            <person name="Lutzoni F."/>
            <person name="Magnuson J."/>
            <person name="Mondo S."/>
            <person name="Nolan M."/>
            <person name="Ohm R."/>
            <person name="Pangilinan J."/>
            <person name="Park H.-J."/>
            <person name="Ramirez L."/>
            <person name="Alfaro M."/>
            <person name="Sun H."/>
            <person name="Tritt A."/>
            <person name="Yoshinaga Y."/>
            <person name="Zwiers L.-H."/>
            <person name="Turgeon B."/>
            <person name="Goodwin S."/>
            <person name="Spatafora J."/>
            <person name="Crous P."/>
            <person name="Grigoriev I."/>
        </authorList>
    </citation>
    <scope>NUCLEOTIDE SEQUENCE</scope>
    <source>
        <strain evidence="2">CBS 130266</strain>
    </source>
</reference>
<evidence type="ECO:0008006" key="4">
    <source>
        <dbReference type="Google" id="ProtNLM"/>
    </source>
</evidence>